<comment type="caution">
    <text evidence="5">The sequence shown here is derived from an EMBL/GenBank/DDBJ whole genome shotgun (WGS) entry which is preliminary data.</text>
</comment>
<dbReference type="PANTHER" id="PTHR44942">
    <property type="entry name" value="METHYLTRANSF_11 DOMAIN-CONTAINING PROTEIN"/>
    <property type="match status" value="1"/>
</dbReference>
<dbReference type="SUPFAM" id="SSF53335">
    <property type="entry name" value="S-adenosyl-L-methionine-dependent methyltransferases"/>
    <property type="match status" value="1"/>
</dbReference>
<dbReference type="Gene3D" id="3.40.50.150">
    <property type="entry name" value="Vaccinia Virus protein VP39"/>
    <property type="match status" value="1"/>
</dbReference>
<keyword evidence="2 5" id="KW-0489">Methyltransferase</keyword>
<accession>A0ABX0ZQE6</accession>
<dbReference type="PANTHER" id="PTHR44942:SF4">
    <property type="entry name" value="METHYLTRANSFERASE TYPE 11 DOMAIN-CONTAINING PROTEIN"/>
    <property type="match status" value="1"/>
</dbReference>
<dbReference type="InterPro" id="IPR029063">
    <property type="entry name" value="SAM-dependent_MTases_sf"/>
</dbReference>
<keyword evidence="3" id="KW-0808">Transferase</keyword>
<evidence type="ECO:0000313" key="5">
    <source>
        <dbReference type="EMBL" id="NJP44024.1"/>
    </source>
</evidence>
<dbReference type="Proteomes" id="UP000734511">
    <property type="component" value="Unassembled WGS sequence"/>
</dbReference>
<keyword evidence="6" id="KW-1185">Reference proteome</keyword>
<organism evidence="5 6">
    <name type="scientific">Actinacidiphila epipremni</name>
    <dbReference type="NCBI Taxonomy" id="2053013"/>
    <lineage>
        <taxon>Bacteria</taxon>
        <taxon>Bacillati</taxon>
        <taxon>Actinomycetota</taxon>
        <taxon>Actinomycetes</taxon>
        <taxon>Kitasatosporales</taxon>
        <taxon>Streptomycetaceae</taxon>
        <taxon>Actinacidiphila</taxon>
    </lineage>
</organism>
<protein>
    <submittedName>
        <fullName evidence="5">Class I SAM-dependent methyltransferase</fullName>
    </submittedName>
</protein>
<evidence type="ECO:0000313" key="6">
    <source>
        <dbReference type="Proteomes" id="UP000734511"/>
    </source>
</evidence>
<dbReference type="EMBL" id="JAATEJ010000007">
    <property type="protein sequence ID" value="NJP44024.1"/>
    <property type="molecule type" value="Genomic_DNA"/>
</dbReference>
<evidence type="ECO:0000256" key="2">
    <source>
        <dbReference type="ARBA" id="ARBA00022603"/>
    </source>
</evidence>
<proteinExistence type="inferred from homology"/>
<feature type="domain" description="Methyltransferase type 11" evidence="4">
    <location>
        <begin position="65"/>
        <end position="153"/>
    </location>
</feature>
<dbReference type="CDD" id="cd02440">
    <property type="entry name" value="AdoMet_MTases"/>
    <property type="match status" value="1"/>
</dbReference>
<sequence length="289" mass="30738">MAVRAGIRGRHPILLPSARVTVHHAAGVGYQRAAGVYERSRPSYPLAALAALADALPLEAGRTVVDLGAGTGKFTRLLALTGAEVLAVEPVREMRETLAGLLPGVAVTAGTAEATGLPAGCADAVVAAQSWHWFDERAALAEVRRLLRPGGALTLVWNTYDTSVPWVRDFQDIYFRLAPRDLPSPPLSAGPGDAGPGEWPGAGWRAVFEEPGSGWGEIAERHWPNPHPTTVADVVERMMSSSHIAVLDAAAQARVRAEVEAVLGAHDATRGSGRIEMPYTTDVYWVRPV</sequence>
<dbReference type="InterPro" id="IPR013216">
    <property type="entry name" value="Methyltransf_11"/>
</dbReference>
<evidence type="ECO:0000259" key="4">
    <source>
        <dbReference type="Pfam" id="PF08241"/>
    </source>
</evidence>
<dbReference type="GO" id="GO:0032259">
    <property type="term" value="P:methylation"/>
    <property type="evidence" value="ECO:0007669"/>
    <property type="project" value="UniProtKB-KW"/>
</dbReference>
<evidence type="ECO:0000256" key="1">
    <source>
        <dbReference type="ARBA" id="ARBA00008361"/>
    </source>
</evidence>
<gene>
    <name evidence="5" type="ORF">HCN08_11495</name>
</gene>
<dbReference type="Pfam" id="PF08241">
    <property type="entry name" value="Methyltransf_11"/>
    <property type="match status" value="1"/>
</dbReference>
<dbReference type="InterPro" id="IPR051052">
    <property type="entry name" value="Diverse_substrate_MTase"/>
</dbReference>
<reference evidence="5 6" key="1">
    <citation type="submission" date="2020-03" db="EMBL/GenBank/DDBJ databases">
        <title>WGS of actinomycetes isolated from Thailand.</title>
        <authorList>
            <person name="Thawai C."/>
        </authorList>
    </citation>
    <scope>NUCLEOTIDE SEQUENCE [LARGE SCALE GENOMIC DNA]</scope>
    <source>
        <strain evidence="5 6">PRB2-1</strain>
    </source>
</reference>
<name>A0ABX0ZQE6_9ACTN</name>
<comment type="similarity">
    <text evidence="1">Belongs to the methyltransferase superfamily.</text>
</comment>
<dbReference type="GO" id="GO:0008168">
    <property type="term" value="F:methyltransferase activity"/>
    <property type="evidence" value="ECO:0007669"/>
    <property type="project" value="UniProtKB-KW"/>
</dbReference>
<evidence type="ECO:0000256" key="3">
    <source>
        <dbReference type="ARBA" id="ARBA00022679"/>
    </source>
</evidence>